<accession>A0A6A0ANT9</accession>
<dbReference type="EMBL" id="BLLG01000001">
    <property type="protein sequence ID" value="GFH34298.1"/>
    <property type="molecule type" value="Genomic_DNA"/>
</dbReference>
<organism evidence="2 3">
    <name type="scientific">Streptomyces pacificus</name>
    <dbReference type="NCBI Taxonomy" id="2705029"/>
    <lineage>
        <taxon>Bacteria</taxon>
        <taxon>Bacillati</taxon>
        <taxon>Actinomycetota</taxon>
        <taxon>Actinomycetes</taxon>
        <taxon>Kitasatosporales</taxon>
        <taxon>Streptomycetaceae</taxon>
        <taxon>Streptomyces</taxon>
    </lineage>
</organism>
<evidence type="ECO:0000313" key="3">
    <source>
        <dbReference type="Proteomes" id="UP000484988"/>
    </source>
</evidence>
<protein>
    <recommendedName>
        <fullName evidence="4">Scaffolding protein</fullName>
    </recommendedName>
</protein>
<sequence>MQSTRQSWPPAAHGADWFRLNRHDDPEPAESPEPKGDPAPADDPEPDPGPEGADKLGDAGKKALDAMKRDRAEAKKAHAAEKKRADDLARKVAEFEDRDKSELERATNKAEAAEKRAEAALSRALKAEVRALASAEFADPEDAAAFLDLSQYATDGDIDTDGLQDALAELLERKPHLRKQAAAEPEPKKTTPKPDPSQGTRKDPAPVDYRTAPREQLQQRLAEFGVRLRR</sequence>
<feature type="compositionally biased region" description="Basic and acidic residues" evidence="1">
    <location>
        <begin position="19"/>
        <end position="36"/>
    </location>
</feature>
<evidence type="ECO:0000313" key="2">
    <source>
        <dbReference type="EMBL" id="GFH34298.1"/>
    </source>
</evidence>
<feature type="region of interest" description="Disordered" evidence="1">
    <location>
        <begin position="172"/>
        <end position="230"/>
    </location>
</feature>
<dbReference type="Proteomes" id="UP000484988">
    <property type="component" value="Unassembled WGS sequence"/>
</dbReference>
<reference evidence="2 3" key="1">
    <citation type="submission" date="2020-02" db="EMBL/GenBank/DDBJ databases">
        <title>Whole Genome Shotgun Sequence of Streptomyces sp. strain CWH03.</title>
        <authorList>
            <person name="Dohra H."/>
            <person name="Kodani S."/>
            <person name="Yamamura H."/>
        </authorList>
    </citation>
    <scope>NUCLEOTIDE SEQUENCE [LARGE SCALE GENOMIC DNA]</scope>
    <source>
        <strain evidence="2 3">CWH03</strain>
    </source>
</reference>
<comment type="caution">
    <text evidence="2">The sequence shown here is derived from an EMBL/GenBank/DDBJ whole genome shotgun (WGS) entry which is preliminary data.</text>
</comment>
<evidence type="ECO:0008006" key="4">
    <source>
        <dbReference type="Google" id="ProtNLM"/>
    </source>
</evidence>
<dbReference type="RefSeq" id="WP_173261075.1">
    <property type="nucleotide sequence ID" value="NZ_BLLG01000001.1"/>
</dbReference>
<proteinExistence type="predicted"/>
<name>A0A6A0ANT9_9ACTN</name>
<keyword evidence="3" id="KW-1185">Reference proteome</keyword>
<feature type="compositionally biased region" description="Basic and acidic residues" evidence="1">
    <location>
        <begin position="52"/>
        <end position="117"/>
    </location>
</feature>
<feature type="region of interest" description="Disordered" evidence="1">
    <location>
        <begin position="1"/>
        <end position="117"/>
    </location>
</feature>
<evidence type="ECO:0000256" key="1">
    <source>
        <dbReference type="SAM" id="MobiDB-lite"/>
    </source>
</evidence>
<dbReference type="AlphaFoldDB" id="A0A6A0ANT9"/>
<gene>
    <name evidence="2" type="ORF">SCWH03_05120</name>
</gene>